<dbReference type="PANTHER" id="PTHR35129:SF5">
    <property type="entry name" value="GUANINE NUCLEOTIDE-BINDING PROTEIN SUBUNIT GAMMA 2"/>
    <property type="match status" value="1"/>
</dbReference>
<dbReference type="GO" id="GO:0005886">
    <property type="term" value="C:plasma membrane"/>
    <property type="evidence" value="ECO:0007669"/>
    <property type="project" value="UniProtKB-SubCell"/>
</dbReference>
<dbReference type="GO" id="GO:0007186">
    <property type="term" value="P:G protein-coupled receptor signaling pathway"/>
    <property type="evidence" value="ECO:0007669"/>
    <property type="project" value="InterPro"/>
</dbReference>
<dbReference type="Pfam" id="PF00631">
    <property type="entry name" value="G-gamma"/>
    <property type="match status" value="1"/>
</dbReference>
<gene>
    <name evidence="8" type="ORF">CJ030_MR8G021839</name>
</gene>
<evidence type="ECO:0000259" key="7">
    <source>
        <dbReference type="Pfam" id="PF00631"/>
    </source>
</evidence>
<organism evidence="8 9">
    <name type="scientific">Morella rubra</name>
    <name type="common">Chinese bayberry</name>
    <dbReference type="NCBI Taxonomy" id="262757"/>
    <lineage>
        <taxon>Eukaryota</taxon>
        <taxon>Viridiplantae</taxon>
        <taxon>Streptophyta</taxon>
        <taxon>Embryophyta</taxon>
        <taxon>Tracheophyta</taxon>
        <taxon>Spermatophyta</taxon>
        <taxon>Magnoliopsida</taxon>
        <taxon>eudicotyledons</taxon>
        <taxon>Gunneridae</taxon>
        <taxon>Pentapetalae</taxon>
        <taxon>rosids</taxon>
        <taxon>fabids</taxon>
        <taxon>Fagales</taxon>
        <taxon>Myricaceae</taxon>
        <taxon>Morella</taxon>
    </lineage>
</organism>
<dbReference type="AlphaFoldDB" id="A0A6A1UVS7"/>
<dbReference type="InterPro" id="IPR045878">
    <property type="entry name" value="GG1/2"/>
</dbReference>
<keyword evidence="5" id="KW-0807">Transducer</keyword>
<dbReference type="OrthoDB" id="776094at2759"/>
<dbReference type="Proteomes" id="UP000516437">
    <property type="component" value="Chromosome 8"/>
</dbReference>
<evidence type="ECO:0000313" key="9">
    <source>
        <dbReference type="Proteomes" id="UP000516437"/>
    </source>
</evidence>
<keyword evidence="4" id="KW-0472">Membrane</keyword>
<evidence type="ECO:0000256" key="6">
    <source>
        <dbReference type="SAM" id="MobiDB-lite"/>
    </source>
</evidence>
<evidence type="ECO:0000256" key="3">
    <source>
        <dbReference type="ARBA" id="ARBA00023054"/>
    </source>
</evidence>
<comment type="caution">
    <text evidence="8">The sequence shown here is derived from an EMBL/GenBank/DDBJ whole genome shotgun (WGS) entry which is preliminary data.</text>
</comment>
<evidence type="ECO:0000313" key="8">
    <source>
        <dbReference type="EMBL" id="KAB1204509.1"/>
    </source>
</evidence>
<name>A0A6A1UVS7_9ROSI</name>
<keyword evidence="3" id="KW-0175">Coiled coil</keyword>
<dbReference type="EMBL" id="RXIC02000026">
    <property type="protein sequence ID" value="KAB1204509.1"/>
    <property type="molecule type" value="Genomic_DNA"/>
</dbReference>
<comment type="subcellular location">
    <subcellularLocation>
        <location evidence="1">Cell membrane</location>
    </subcellularLocation>
</comment>
<evidence type="ECO:0000256" key="4">
    <source>
        <dbReference type="ARBA" id="ARBA00023136"/>
    </source>
</evidence>
<dbReference type="InterPro" id="IPR015898">
    <property type="entry name" value="G-protein_gamma-like_dom"/>
</dbReference>
<feature type="domain" description="G protein gamma" evidence="7">
    <location>
        <begin position="55"/>
        <end position="109"/>
    </location>
</feature>
<evidence type="ECO:0000256" key="2">
    <source>
        <dbReference type="ARBA" id="ARBA00022475"/>
    </source>
</evidence>
<keyword evidence="9" id="KW-1185">Reference proteome</keyword>
<sequence>MDESVQGDAIDEQQKSQPSSSPGAPPSPEANAKTGLYLTYFGKHRMAAAISNLHNQINIIQEEMELLDTLGKSSSVCDELVSSLESARDPLLPSTMGPVDLSWDRWFRGVHTARNHKRWI</sequence>
<dbReference type="PANTHER" id="PTHR35129">
    <property type="entry name" value="GUANINE NUCLEOTIDE-BINDING PROTEIN SUBUNIT GAMMA 1"/>
    <property type="match status" value="1"/>
</dbReference>
<keyword evidence="2" id="KW-1003">Cell membrane</keyword>
<proteinExistence type="predicted"/>
<evidence type="ECO:0000256" key="1">
    <source>
        <dbReference type="ARBA" id="ARBA00004236"/>
    </source>
</evidence>
<reference evidence="8 9" key="1">
    <citation type="journal article" date="2019" name="Plant Biotechnol. J.">
        <title>The red bayberry genome and genetic basis of sex determination.</title>
        <authorList>
            <person name="Jia H.M."/>
            <person name="Jia H.J."/>
            <person name="Cai Q.L."/>
            <person name="Wang Y."/>
            <person name="Zhao H.B."/>
            <person name="Yang W.F."/>
            <person name="Wang G.Y."/>
            <person name="Li Y.H."/>
            <person name="Zhan D.L."/>
            <person name="Shen Y.T."/>
            <person name="Niu Q.F."/>
            <person name="Chang L."/>
            <person name="Qiu J."/>
            <person name="Zhao L."/>
            <person name="Xie H.B."/>
            <person name="Fu W.Y."/>
            <person name="Jin J."/>
            <person name="Li X.W."/>
            <person name="Jiao Y."/>
            <person name="Zhou C.C."/>
            <person name="Tu T."/>
            <person name="Chai C.Y."/>
            <person name="Gao J.L."/>
            <person name="Fan L.J."/>
            <person name="van de Weg E."/>
            <person name="Wang J.Y."/>
            <person name="Gao Z.S."/>
        </authorList>
    </citation>
    <scope>NUCLEOTIDE SEQUENCE [LARGE SCALE GENOMIC DNA]</scope>
    <source>
        <tissue evidence="8">Leaves</tissue>
    </source>
</reference>
<feature type="region of interest" description="Disordered" evidence="6">
    <location>
        <begin position="1"/>
        <end position="32"/>
    </location>
</feature>
<evidence type="ECO:0000256" key="5">
    <source>
        <dbReference type="ARBA" id="ARBA00023224"/>
    </source>
</evidence>
<accession>A0A6A1UVS7</accession>
<protein>
    <submittedName>
        <fullName evidence="8">Guanine nucleotide-binding protein subunit gamma 1</fullName>
    </submittedName>
</protein>
<feature type="compositionally biased region" description="Acidic residues" evidence="6">
    <location>
        <begin position="1"/>
        <end position="11"/>
    </location>
</feature>